<evidence type="ECO:0000313" key="3">
    <source>
        <dbReference type="Proteomes" id="UP000195729"/>
    </source>
</evidence>
<dbReference type="AlphaFoldDB" id="A0A1Y0LD16"/>
<evidence type="ECO:0008006" key="5">
    <source>
        <dbReference type="Google" id="ProtNLM"/>
    </source>
</evidence>
<protein>
    <recommendedName>
        <fullName evidence="5">FidL</fullName>
    </recommendedName>
</protein>
<proteinExistence type="predicted"/>
<dbReference type="KEGG" id="tci:A7K98_19960"/>
<reference evidence="3 4" key="1">
    <citation type="submission" date="2016-05" db="EMBL/GenBank/DDBJ databases">
        <title>Complete genome sequence of two 2,5-diketo-D-glunonic acid producing strain Tatumella citrea.</title>
        <authorList>
            <person name="Duan C."/>
            <person name="Yang J."/>
            <person name="Yang S."/>
        </authorList>
    </citation>
    <scope>NUCLEOTIDE SEQUENCE [LARGE SCALE GENOMIC DNA]</scope>
    <source>
        <strain evidence="2 3">ATCC 39140</strain>
        <strain evidence="1 4">DSM 13699</strain>
    </source>
</reference>
<evidence type="ECO:0000313" key="1">
    <source>
        <dbReference type="EMBL" id="ARU95787.1"/>
    </source>
</evidence>
<evidence type="ECO:0000313" key="4">
    <source>
        <dbReference type="Proteomes" id="UP000195814"/>
    </source>
</evidence>
<gene>
    <name evidence="1" type="ORF">A7K98_19960</name>
    <name evidence="2" type="ORF">A7K99_19945</name>
</gene>
<dbReference type="EMBL" id="CP015579">
    <property type="protein sequence ID" value="ARU95787.1"/>
    <property type="molecule type" value="Genomic_DNA"/>
</dbReference>
<dbReference type="EMBL" id="CP015581">
    <property type="protein sequence ID" value="ARU99827.1"/>
    <property type="molecule type" value="Genomic_DNA"/>
</dbReference>
<organism evidence="1 4">
    <name type="scientific">Tatumella citrea</name>
    <name type="common">Pantoea citrea</name>
    <dbReference type="NCBI Taxonomy" id="53336"/>
    <lineage>
        <taxon>Bacteria</taxon>
        <taxon>Pseudomonadati</taxon>
        <taxon>Pseudomonadota</taxon>
        <taxon>Gammaproteobacteria</taxon>
        <taxon>Enterobacterales</taxon>
        <taxon>Erwiniaceae</taxon>
        <taxon>Tatumella</taxon>
    </lineage>
</organism>
<evidence type="ECO:0000313" key="2">
    <source>
        <dbReference type="EMBL" id="ARU99827.1"/>
    </source>
</evidence>
<sequence length="153" mass="17249">MLSIGIAILLITLCGTFYIVNKNSSDDSSINCTGQITVTRNTGKLTMNVLFFIDDNVSTIYLRGVLKSNGKTYILNRSIYANVTTKNNHYRFITQKISNAQELPSSGQEFSGILPKYLQSVNSPQDFFIYKINPSRYIFTNGYIPSLYCKKIT</sequence>
<name>A0A1Y0LD16_TATCI</name>
<accession>A0A1Y0LD16</accession>
<dbReference type="Proteomes" id="UP000195729">
    <property type="component" value="Chromosome"/>
</dbReference>
<keyword evidence="3" id="KW-1185">Reference proteome</keyword>
<dbReference type="Proteomes" id="UP000195814">
    <property type="component" value="Chromosome"/>
</dbReference>